<evidence type="ECO:0000313" key="5">
    <source>
        <dbReference type="Proteomes" id="UP000476310"/>
    </source>
</evidence>
<dbReference type="SUPFAM" id="SSF52777">
    <property type="entry name" value="CoA-dependent acyltransferases"/>
    <property type="match status" value="1"/>
</dbReference>
<dbReference type="Gene3D" id="3.30.559.10">
    <property type="entry name" value="Chloramphenicol acetyltransferase-like domain"/>
    <property type="match status" value="1"/>
</dbReference>
<dbReference type="RefSeq" id="WP_164426513.1">
    <property type="nucleotide sequence ID" value="NZ_JAAIKT010000010.1"/>
</dbReference>
<reference evidence="4" key="1">
    <citation type="submission" date="2020-02" db="EMBL/GenBank/DDBJ databases">
        <title>A new Streptomyces sp. for controlling soil-borne diseases.</title>
        <authorList>
            <person name="Li X."/>
            <person name="Tian Y."/>
            <person name="Gao K."/>
        </authorList>
    </citation>
    <scope>NUCLEOTIDE SEQUENCE [LARGE SCALE GENOMIC DNA]</scope>
    <source>
        <strain evidence="4">0250</strain>
    </source>
</reference>
<evidence type="ECO:0000256" key="1">
    <source>
        <dbReference type="ARBA" id="ARBA00001957"/>
    </source>
</evidence>
<keyword evidence="5" id="KW-1185">Reference proteome</keyword>
<feature type="non-terminal residue" evidence="4">
    <location>
        <position position="188"/>
    </location>
</feature>
<protein>
    <recommendedName>
        <fullName evidence="3">Carrier domain-containing protein</fullName>
    </recommendedName>
</protein>
<accession>A0A6G4AD14</accession>
<dbReference type="Gene3D" id="1.10.1200.10">
    <property type="entry name" value="ACP-like"/>
    <property type="match status" value="1"/>
</dbReference>
<dbReference type="AlphaFoldDB" id="A0A6G4AD14"/>
<feature type="compositionally biased region" description="Polar residues" evidence="2">
    <location>
        <begin position="13"/>
        <end position="23"/>
    </location>
</feature>
<gene>
    <name evidence="4" type="ORF">G4H13_12060</name>
</gene>
<evidence type="ECO:0000313" key="4">
    <source>
        <dbReference type="EMBL" id="NEW71110.1"/>
    </source>
</evidence>
<name>A0A6G4AD14_9ACTN</name>
<dbReference type="Proteomes" id="UP000476310">
    <property type="component" value="Unassembled WGS sequence"/>
</dbReference>
<dbReference type="InterPro" id="IPR009081">
    <property type="entry name" value="PP-bd_ACP"/>
</dbReference>
<comment type="caution">
    <text evidence="4">The sequence shown here is derived from an EMBL/GenBank/DDBJ whole genome shotgun (WGS) entry which is preliminary data.</text>
</comment>
<feature type="domain" description="Carrier" evidence="3">
    <location>
        <begin position="21"/>
        <end position="96"/>
    </location>
</feature>
<proteinExistence type="predicted"/>
<feature type="region of interest" description="Disordered" evidence="2">
    <location>
        <begin position="1"/>
        <end position="23"/>
    </location>
</feature>
<dbReference type="PROSITE" id="PS50075">
    <property type="entry name" value="CARRIER"/>
    <property type="match status" value="1"/>
</dbReference>
<dbReference type="SUPFAM" id="SSF47336">
    <property type="entry name" value="ACP-like"/>
    <property type="match status" value="1"/>
</dbReference>
<evidence type="ECO:0000256" key="2">
    <source>
        <dbReference type="SAM" id="MobiDB-lite"/>
    </source>
</evidence>
<sequence length="188" mass="20117">MSEFQDYSDDFTPGNSSAPAGSVSSAEQNLIRIWSGVLGHARIGTESIFFELSGGDNDARELCKQVEEEFGVPVTVDTLRENPTVAGLARYLGQAVFEQAVALFGRVPVAEGSSAEMWGSGAASGSPASDVNSSRTIMARADRADLLPLSFAQQRLWFLDRLTPGSVEYSLPLSFRVRGLLDVPALEG</sequence>
<comment type="cofactor">
    <cofactor evidence="1">
        <name>pantetheine 4'-phosphate</name>
        <dbReference type="ChEBI" id="CHEBI:47942"/>
    </cofactor>
</comment>
<evidence type="ECO:0000259" key="3">
    <source>
        <dbReference type="PROSITE" id="PS50075"/>
    </source>
</evidence>
<dbReference type="EMBL" id="JAAIKT010000010">
    <property type="protein sequence ID" value="NEW71110.1"/>
    <property type="molecule type" value="Genomic_DNA"/>
</dbReference>
<dbReference type="InterPro" id="IPR036736">
    <property type="entry name" value="ACP-like_sf"/>
</dbReference>
<dbReference type="Pfam" id="PF00550">
    <property type="entry name" value="PP-binding"/>
    <property type="match status" value="1"/>
</dbReference>
<organism evidence="4 5">
    <name type="scientific">Streptomyces rhizosphaericus</name>
    <dbReference type="NCBI Taxonomy" id="114699"/>
    <lineage>
        <taxon>Bacteria</taxon>
        <taxon>Bacillati</taxon>
        <taxon>Actinomycetota</taxon>
        <taxon>Actinomycetes</taxon>
        <taxon>Kitasatosporales</taxon>
        <taxon>Streptomycetaceae</taxon>
        <taxon>Streptomyces</taxon>
        <taxon>Streptomyces violaceusniger group</taxon>
    </lineage>
</organism>
<dbReference type="InterPro" id="IPR023213">
    <property type="entry name" value="CAT-like_dom_sf"/>
</dbReference>